<organism evidence="2 3">
    <name type="scientific">Bombiscardovia nodaiensis</name>
    <dbReference type="NCBI Taxonomy" id="2932181"/>
    <lineage>
        <taxon>Bacteria</taxon>
        <taxon>Bacillati</taxon>
        <taxon>Actinomycetota</taxon>
        <taxon>Actinomycetes</taxon>
        <taxon>Bifidobacteriales</taxon>
        <taxon>Bifidobacteriaceae</taxon>
        <taxon>Bombiscardovia</taxon>
    </lineage>
</organism>
<sequence>MIEMAYEQVLRDRVDNLDSRIHALEGELSQARKDLAEGQELQTYLRTTQADFEGHQQHRRTALRVVGDSRLRTRTLQSYVDRMGENLNGNRARAVSQSVQDTLRATDLRVQHLSDVVDDLERSLSNTCTYQSEMQDQLRRLLSQEP</sequence>
<protein>
    <submittedName>
        <fullName evidence="2">Uncharacterized protein</fullName>
    </submittedName>
</protein>
<evidence type="ECO:0000256" key="1">
    <source>
        <dbReference type="SAM" id="Coils"/>
    </source>
</evidence>
<dbReference type="EMBL" id="AP026798">
    <property type="protein sequence ID" value="BDR52722.1"/>
    <property type="molecule type" value="Genomic_DNA"/>
</dbReference>
<name>A0ABN6S976_9BIFI</name>
<accession>A0ABN6S976</accession>
<keyword evidence="1" id="KW-0175">Coiled coil</keyword>
<gene>
    <name evidence="2" type="ORF">KIM372_06290</name>
</gene>
<dbReference type="Proteomes" id="UP001321766">
    <property type="component" value="Chromosome"/>
</dbReference>
<reference evidence="2 3" key="1">
    <citation type="journal article" date="2023" name="Microbiol. Spectr.">
        <title>Symbiosis of Carpenter Bees with Uncharacterized Lactic Acid Bacteria Showing NAD Auxotrophy.</title>
        <authorList>
            <person name="Kawasaki S."/>
            <person name="Ozawa K."/>
            <person name="Mori T."/>
            <person name="Yamamoto A."/>
            <person name="Ito M."/>
            <person name="Ohkuma M."/>
            <person name="Sakamoto M."/>
            <person name="Matsutani M."/>
        </authorList>
    </citation>
    <scope>NUCLEOTIDE SEQUENCE [LARGE SCALE GENOMIC DNA]</scope>
    <source>
        <strain evidence="2 3">Kim37-2</strain>
    </source>
</reference>
<feature type="coiled-coil region" evidence="1">
    <location>
        <begin position="7"/>
        <end position="41"/>
    </location>
</feature>
<evidence type="ECO:0000313" key="3">
    <source>
        <dbReference type="Proteomes" id="UP001321766"/>
    </source>
</evidence>
<evidence type="ECO:0000313" key="2">
    <source>
        <dbReference type="EMBL" id="BDR52722.1"/>
    </source>
</evidence>
<keyword evidence="3" id="KW-1185">Reference proteome</keyword>
<proteinExistence type="predicted"/>